<name>A0A345NNL6_9MICO</name>
<feature type="compositionally biased region" description="Polar residues" evidence="1">
    <location>
        <begin position="10"/>
        <end position="32"/>
    </location>
</feature>
<evidence type="ECO:0008006" key="4">
    <source>
        <dbReference type="Google" id="ProtNLM"/>
    </source>
</evidence>
<reference evidence="2 3" key="1">
    <citation type="submission" date="2018-07" db="EMBL/GenBank/DDBJ databases">
        <title>Complete genome sequencing of Ornithinimicrobium sp. AMA3305.</title>
        <authorList>
            <person name="Bae J.-W."/>
        </authorList>
    </citation>
    <scope>NUCLEOTIDE SEQUENCE [LARGE SCALE GENOMIC DNA]</scope>
    <source>
        <strain evidence="2 3">AMA3305</strain>
    </source>
</reference>
<accession>A0A345NNL6</accession>
<evidence type="ECO:0000313" key="2">
    <source>
        <dbReference type="EMBL" id="AXH96624.1"/>
    </source>
</evidence>
<dbReference type="InterPro" id="IPR029063">
    <property type="entry name" value="SAM-dependent_MTases_sf"/>
</dbReference>
<protein>
    <recommendedName>
        <fullName evidence="4">Methyltransferase</fullName>
    </recommendedName>
</protein>
<dbReference type="OrthoDB" id="9773060at2"/>
<dbReference type="AlphaFoldDB" id="A0A345NNL6"/>
<dbReference type="Gene3D" id="3.40.50.150">
    <property type="entry name" value="Vaccinia Virus protein VP39"/>
    <property type="match status" value="2"/>
</dbReference>
<sequence length="477" mass="51637">MPVARIEATSAETSLGPSLETSSVASPSTAESASVAANLGRGPWPGEPASGRGRSHGTSSHHAFDRWFRYPAGFATDYVGLLLDRLHVESGTVVDCFTGSGVTGTAARARGLGFAGIEAHPLIAELARLKLTPSATGQAVRDLAACIEASAGRAIASAPNGWQRVLAEEPDLVRRSFAAETLYALVSLRQAIVSHADDPAAEYLKWALLATLRDVAGVKVGWPYQRPGVARKPRHTDAIKRFQVRAQFIATDLDSVASGVAKASSAQVVTGDSRDSAAWAKLSGSGIACVSSPPYLNNFDYADATRLELYFWGEVTTWGDMCREVRGDMVTATTQQSSVREKSEALDVLRGRSARHPDPAEEIVGLAEEMTKAKKERQKRSKEYDQVAPAYFVAMWDILQNLHDFLGAGSRAVWLVGDSAPYGVYIDTPRLIGEMSEAVGFTFTEDVHLRARGDRWRQNVDRHNVKLAERLIVMEKP</sequence>
<dbReference type="SUPFAM" id="SSF53335">
    <property type="entry name" value="S-adenosyl-L-methionine-dependent methyltransferases"/>
    <property type="match status" value="1"/>
</dbReference>
<evidence type="ECO:0000256" key="1">
    <source>
        <dbReference type="SAM" id="MobiDB-lite"/>
    </source>
</evidence>
<keyword evidence="3" id="KW-1185">Reference proteome</keyword>
<feature type="region of interest" description="Disordered" evidence="1">
    <location>
        <begin position="1"/>
        <end position="58"/>
    </location>
</feature>
<proteinExistence type="predicted"/>
<gene>
    <name evidence="2" type="ORF">DV701_11265</name>
</gene>
<evidence type="ECO:0000313" key="3">
    <source>
        <dbReference type="Proteomes" id="UP000253790"/>
    </source>
</evidence>
<dbReference type="REBASE" id="265079">
    <property type="entry name" value="M.Osp3305ORF11265P"/>
</dbReference>
<dbReference type="KEGG" id="orn:DV701_11265"/>
<dbReference type="EMBL" id="CP031229">
    <property type="protein sequence ID" value="AXH96624.1"/>
    <property type="molecule type" value="Genomic_DNA"/>
</dbReference>
<dbReference type="Proteomes" id="UP000253790">
    <property type="component" value="Chromosome"/>
</dbReference>
<organism evidence="2 3">
    <name type="scientific">Ornithinimicrobium avium</name>
    <dbReference type="NCBI Taxonomy" id="2283195"/>
    <lineage>
        <taxon>Bacteria</taxon>
        <taxon>Bacillati</taxon>
        <taxon>Actinomycetota</taxon>
        <taxon>Actinomycetes</taxon>
        <taxon>Micrococcales</taxon>
        <taxon>Ornithinimicrobiaceae</taxon>
        <taxon>Ornithinimicrobium</taxon>
    </lineage>
</organism>